<organism evidence="1 2">
    <name type="scientific">Solanum commersonii</name>
    <name type="common">Commerson's wild potato</name>
    <name type="synonym">Commerson's nightshade</name>
    <dbReference type="NCBI Taxonomy" id="4109"/>
    <lineage>
        <taxon>Eukaryota</taxon>
        <taxon>Viridiplantae</taxon>
        <taxon>Streptophyta</taxon>
        <taxon>Embryophyta</taxon>
        <taxon>Tracheophyta</taxon>
        <taxon>Spermatophyta</taxon>
        <taxon>Magnoliopsida</taxon>
        <taxon>eudicotyledons</taxon>
        <taxon>Gunneridae</taxon>
        <taxon>Pentapetalae</taxon>
        <taxon>asterids</taxon>
        <taxon>lamiids</taxon>
        <taxon>Solanales</taxon>
        <taxon>Solanaceae</taxon>
        <taxon>Solanoideae</taxon>
        <taxon>Solaneae</taxon>
        <taxon>Solanum</taxon>
    </lineage>
</organism>
<protein>
    <submittedName>
        <fullName evidence="1">Uncharacterized protein</fullName>
    </submittedName>
</protein>
<gene>
    <name evidence="1" type="ORF">H5410_042068</name>
</gene>
<reference evidence="1 2" key="1">
    <citation type="submission" date="2020-09" db="EMBL/GenBank/DDBJ databases">
        <title>De no assembly of potato wild relative species, Solanum commersonii.</title>
        <authorList>
            <person name="Cho K."/>
        </authorList>
    </citation>
    <scope>NUCLEOTIDE SEQUENCE [LARGE SCALE GENOMIC DNA]</scope>
    <source>
        <strain evidence="1">LZ3.2</strain>
        <tissue evidence="1">Leaf</tissue>
    </source>
</reference>
<dbReference type="Proteomes" id="UP000824120">
    <property type="component" value="Chromosome 8"/>
</dbReference>
<evidence type="ECO:0000313" key="2">
    <source>
        <dbReference type="Proteomes" id="UP000824120"/>
    </source>
</evidence>
<proteinExistence type="predicted"/>
<dbReference type="EMBL" id="JACXVP010000008">
    <property type="protein sequence ID" value="KAG5591554.1"/>
    <property type="molecule type" value="Genomic_DNA"/>
</dbReference>
<evidence type="ECO:0000313" key="1">
    <source>
        <dbReference type="EMBL" id="KAG5591554.1"/>
    </source>
</evidence>
<dbReference type="AlphaFoldDB" id="A0A9J5XUX5"/>
<accession>A0A9J5XUX5</accession>
<comment type="caution">
    <text evidence="1">The sequence shown here is derived from an EMBL/GenBank/DDBJ whole genome shotgun (WGS) entry which is preliminary data.</text>
</comment>
<keyword evidence="2" id="KW-1185">Reference proteome</keyword>
<name>A0A9J5XUX5_SOLCO</name>
<sequence length="156" mass="18561">MEALNIILGGQVWVLPTIYRGMPLGSQSMSKEIWSSVKEKCEKKLARWKGQYLSLEEDRGRSLIGQDRIRRKFLWQGNKDRKGYNMEVISPYRVNLWRSIRDWWDDFTIKTKVKVRNGEKTSGEMTGMRWDSKEYLPRYPQLNVKSTKNNCKNMYT</sequence>